<feature type="compositionally biased region" description="Basic residues" evidence="1">
    <location>
        <begin position="358"/>
        <end position="377"/>
    </location>
</feature>
<gene>
    <name evidence="2" type="ORF">BZ3500_MVSOF-1268-A1-R1_CHR1-2G01450</name>
</gene>
<feature type="compositionally biased region" description="Basic residues" evidence="1">
    <location>
        <begin position="493"/>
        <end position="506"/>
    </location>
</feature>
<feature type="region of interest" description="Disordered" evidence="1">
    <location>
        <begin position="672"/>
        <end position="695"/>
    </location>
</feature>
<evidence type="ECO:0000256" key="1">
    <source>
        <dbReference type="SAM" id="MobiDB-lite"/>
    </source>
</evidence>
<feature type="region of interest" description="Disordered" evidence="1">
    <location>
        <begin position="168"/>
        <end position="390"/>
    </location>
</feature>
<evidence type="ECO:0000313" key="3">
    <source>
        <dbReference type="Proteomes" id="UP000249723"/>
    </source>
</evidence>
<accession>A0A2X0KYA2</accession>
<dbReference type="OrthoDB" id="2540946at2759"/>
<feature type="compositionally biased region" description="Basic and acidic residues" evidence="1">
    <location>
        <begin position="507"/>
        <end position="522"/>
    </location>
</feature>
<name>A0A2X0KYA2_9BASI</name>
<feature type="compositionally biased region" description="Acidic residues" evidence="1">
    <location>
        <begin position="681"/>
        <end position="695"/>
    </location>
</feature>
<dbReference type="Proteomes" id="UP000249723">
    <property type="component" value="Unassembled WGS sequence"/>
</dbReference>
<organism evidence="2 3">
    <name type="scientific">Microbotryum saponariae</name>
    <dbReference type="NCBI Taxonomy" id="289078"/>
    <lineage>
        <taxon>Eukaryota</taxon>
        <taxon>Fungi</taxon>
        <taxon>Dikarya</taxon>
        <taxon>Basidiomycota</taxon>
        <taxon>Pucciniomycotina</taxon>
        <taxon>Microbotryomycetes</taxon>
        <taxon>Microbotryales</taxon>
        <taxon>Microbotryaceae</taxon>
        <taxon>Microbotryum</taxon>
    </lineage>
</organism>
<keyword evidence="3" id="KW-1185">Reference proteome</keyword>
<feature type="compositionally biased region" description="Polar residues" evidence="1">
    <location>
        <begin position="588"/>
        <end position="610"/>
    </location>
</feature>
<evidence type="ECO:0000313" key="2">
    <source>
        <dbReference type="EMBL" id="SCZ91501.1"/>
    </source>
</evidence>
<feature type="compositionally biased region" description="Acidic residues" evidence="1">
    <location>
        <begin position="323"/>
        <end position="332"/>
    </location>
</feature>
<protein>
    <submittedName>
        <fullName evidence="2">BZ3500_MvSof-1268-A1-R1_Chr1-2g01450 protein</fullName>
    </submittedName>
</protein>
<proteinExistence type="predicted"/>
<reference evidence="3" key="1">
    <citation type="submission" date="2016-10" db="EMBL/GenBank/DDBJ databases">
        <authorList>
            <person name="Jeantristanb JTB J.-T."/>
            <person name="Ricardo R."/>
        </authorList>
    </citation>
    <scope>NUCLEOTIDE SEQUENCE [LARGE SCALE GENOMIC DNA]</scope>
</reference>
<sequence>MPPVSSSSRAEGKALTCQILVPGVFPGVFPGASHAHLIIETRHHLHTSGGVQCRRYPPFGVVRVVRVVSPCGRETQSLLDSHAQRMGARIGPYNETAEWIGELWLSAVNYWMVELELGKSRDYLERLDDPLLECVFETLDNDDDGKPFRIPRPRSRLIKLCKSRSAVSVDLKGPPPSQSTRKATKVYGRRTKEQASLHPSAQELGSHSEQSSSSINEPVRPLACARPDTTKKNGTGQIRAKAKRDGRENRLIHQTQPKKSRKRARSDGYDDEEDEEDEEEHREGDEDNDDAGDEEDGGGSGGEDNEEGGGGGGEDDVGHVVDDEMTSCDSDDSSLLKRPASRNNNPTSTQREVLGKGPGKKKKKKSMLAAPRAKKRRIETQRSGPGATLPPPFDHDDILITCKRYFLFKTNWEDKDYKYLVATLASGRGLEILGEMSPADRKQAKAQLHRVIRSKRSSILHATLTAVAPYAKAWLRSEAGKTFLDQTPTRPPAARRKRDSGRRKEKGRTDEAEANERRRSTEFPRPIKIMPWVTLKKAKAIFSTNLKAVDRAVLSDPKLPYAHRLKCAAAAWIAAEVPHQRRLAANDESGSNEWNDGSDTVQEPDQQVNSPARLPEESEQFRSFWVDRCTAVPRDSTTEDGNVDRSLPKVNCWIVNEDRRCELTLGVPDVLPPPFMHTDHNEEDDSDDDEPVDEELEQELVDFIEWERSDPITMAD</sequence>
<feature type="region of interest" description="Disordered" evidence="1">
    <location>
        <begin position="482"/>
        <end position="522"/>
    </location>
</feature>
<feature type="region of interest" description="Disordered" evidence="1">
    <location>
        <begin position="583"/>
        <end position="617"/>
    </location>
</feature>
<dbReference type="EMBL" id="FMWP01000015">
    <property type="protein sequence ID" value="SCZ91501.1"/>
    <property type="molecule type" value="Genomic_DNA"/>
</dbReference>
<feature type="compositionally biased region" description="Acidic residues" evidence="1">
    <location>
        <begin position="269"/>
        <end position="307"/>
    </location>
</feature>
<dbReference type="AlphaFoldDB" id="A0A2X0KYA2"/>
<feature type="compositionally biased region" description="Polar residues" evidence="1">
    <location>
        <begin position="341"/>
        <end position="351"/>
    </location>
</feature>